<protein>
    <submittedName>
        <fullName evidence="3">Transposase</fullName>
    </submittedName>
</protein>
<name>A0AA43KDT4_9CYAN</name>
<gene>
    <name evidence="3" type="ORF">NWP23_00040</name>
</gene>
<dbReference type="AlphaFoldDB" id="A0AA43KDT4"/>
<organism evidence="3 4">
    <name type="scientific">Umezakia ovalisporum FSS-62</name>
    <dbReference type="NCBI Taxonomy" id="2971776"/>
    <lineage>
        <taxon>Bacteria</taxon>
        <taxon>Bacillati</taxon>
        <taxon>Cyanobacteriota</taxon>
        <taxon>Cyanophyceae</taxon>
        <taxon>Nostocales</taxon>
        <taxon>Nodulariaceae</taxon>
        <taxon>Umezakia</taxon>
    </lineage>
</organism>
<dbReference type="EMBL" id="JANQDL010000001">
    <property type="protein sequence ID" value="MDH6062218.1"/>
    <property type="molecule type" value="Genomic_DNA"/>
</dbReference>
<dbReference type="InterPro" id="IPR010095">
    <property type="entry name" value="Cas12f1-like_TNB"/>
</dbReference>
<feature type="domain" description="Cas12f1-like TNB" evidence="2">
    <location>
        <begin position="37"/>
        <end position="91"/>
    </location>
</feature>
<dbReference type="GO" id="GO:0003677">
    <property type="term" value="F:DNA binding"/>
    <property type="evidence" value="ECO:0007669"/>
    <property type="project" value="UniProtKB-KW"/>
</dbReference>
<evidence type="ECO:0000259" key="2">
    <source>
        <dbReference type="Pfam" id="PF07282"/>
    </source>
</evidence>
<sequence length="92" mass="10591">MKVSRLRNEHPEEKARNLSRDKALVACENLKVKNAAWCTFCQRPEYFALKFNCEVVGVPPYYTSQKCSNCDAIVKKSLFTRTHRCSCGCQLQ</sequence>
<keyword evidence="1" id="KW-0238">DNA-binding</keyword>
<evidence type="ECO:0000313" key="3">
    <source>
        <dbReference type="EMBL" id="MDH6062218.1"/>
    </source>
</evidence>
<comment type="caution">
    <text evidence="3">The sequence shown here is derived from an EMBL/GenBank/DDBJ whole genome shotgun (WGS) entry which is preliminary data.</text>
</comment>
<dbReference type="Pfam" id="PF07282">
    <property type="entry name" value="Cas12f1-like_TNB"/>
    <property type="match status" value="1"/>
</dbReference>
<reference evidence="3 4" key="1">
    <citation type="journal article" date="2023" name="J. Phycol.">
        <title>Chrysosporum ovalisporum is synonymous with the true-branching cyanobacterium Umezakia natans (Nostocales/Aphanizomenonaceae).</title>
        <authorList>
            <person name="McGregor G.B."/>
            <person name="Sendall B.C."/>
            <person name="Niiyama Y."/>
            <person name="Tuji A."/>
            <person name="Willis A."/>
        </authorList>
    </citation>
    <scope>NUCLEOTIDE SEQUENCE [LARGE SCALE GENOMIC DNA]</scope>
    <source>
        <strain evidence="3 4">FSS-62</strain>
    </source>
</reference>
<evidence type="ECO:0000313" key="4">
    <source>
        <dbReference type="Proteomes" id="UP001159370"/>
    </source>
</evidence>
<dbReference type="Proteomes" id="UP001159370">
    <property type="component" value="Unassembled WGS sequence"/>
</dbReference>
<dbReference type="RefSeq" id="WP_280656711.1">
    <property type="nucleotide sequence ID" value="NZ_JANQDL010000001.1"/>
</dbReference>
<accession>A0AA43KDT4</accession>
<proteinExistence type="predicted"/>
<evidence type="ECO:0000256" key="1">
    <source>
        <dbReference type="ARBA" id="ARBA00023125"/>
    </source>
</evidence>